<dbReference type="GeneID" id="27695585"/>
<dbReference type="AlphaFoldDB" id="A0A0D2I242"/>
<evidence type="ECO:0000313" key="1">
    <source>
        <dbReference type="EMBL" id="KIW97265.1"/>
    </source>
</evidence>
<dbReference type="HOGENOM" id="CLU_1927364_0_0_1"/>
<accession>A0A0D2I242</accession>
<name>A0A0D2I242_CLAB1</name>
<reference evidence="1" key="1">
    <citation type="submission" date="2015-01" db="EMBL/GenBank/DDBJ databases">
        <title>The Genome Sequence of Cladophialophora bantiana CBS 173.52.</title>
        <authorList>
            <consortium name="The Broad Institute Genomics Platform"/>
            <person name="Cuomo C."/>
            <person name="de Hoog S."/>
            <person name="Gorbushina A."/>
            <person name="Stielow B."/>
            <person name="Teixiera M."/>
            <person name="Abouelleil A."/>
            <person name="Chapman S.B."/>
            <person name="Priest M."/>
            <person name="Young S.K."/>
            <person name="Wortman J."/>
            <person name="Nusbaum C."/>
            <person name="Birren B."/>
        </authorList>
    </citation>
    <scope>NUCLEOTIDE SEQUENCE [LARGE SCALE GENOMIC DNA]</scope>
    <source>
        <strain evidence="1">CBS 173.52</strain>
    </source>
</reference>
<keyword evidence="2" id="KW-1185">Reference proteome</keyword>
<evidence type="ECO:0000313" key="2">
    <source>
        <dbReference type="Proteomes" id="UP000053789"/>
    </source>
</evidence>
<protein>
    <submittedName>
        <fullName evidence="1">Uncharacterized protein</fullName>
    </submittedName>
</protein>
<proteinExistence type="predicted"/>
<dbReference type="VEuPathDB" id="FungiDB:Z519_02657"/>
<dbReference type="Proteomes" id="UP000053789">
    <property type="component" value="Unassembled WGS sequence"/>
</dbReference>
<gene>
    <name evidence="1" type="ORF">Z519_02657</name>
</gene>
<organism evidence="1 2">
    <name type="scientific">Cladophialophora bantiana (strain ATCC 10958 / CBS 173.52 / CDC B-1940 / NIH 8579)</name>
    <name type="common">Xylohypha bantiana</name>
    <dbReference type="NCBI Taxonomy" id="1442370"/>
    <lineage>
        <taxon>Eukaryota</taxon>
        <taxon>Fungi</taxon>
        <taxon>Dikarya</taxon>
        <taxon>Ascomycota</taxon>
        <taxon>Pezizomycotina</taxon>
        <taxon>Eurotiomycetes</taxon>
        <taxon>Chaetothyriomycetidae</taxon>
        <taxon>Chaetothyriales</taxon>
        <taxon>Herpotrichiellaceae</taxon>
        <taxon>Cladophialophora</taxon>
    </lineage>
</organism>
<sequence length="131" mass="13876">MADANGVVVVVALQLDPTAKPLKLPSLVCRTIDRSALASVGPKQRWQFWRLEPLPDGITPPGVDLDSKPLAAIFTLKSDPQSTASALTAIITAVASQEAFGAPPFCWNEQHLEFSGSLTPTILQVATGLDV</sequence>
<dbReference type="RefSeq" id="XP_016623934.1">
    <property type="nucleotide sequence ID" value="XM_016760413.1"/>
</dbReference>
<dbReference type="EMBL" id="KN846982">
    <property type="protein sequence ID" value="KIW97265.1"/>
    <property type="molecule type" value="Genomic_DNA"/>
</dbReference>